<dbReference type="OrthoDB" id="417678at2759"/>
<dbReference type="EMBL" id="CAJNJA010020794">
    <property type="protein sequence ID" value="CAE7464901.1"/>
    <property type="molecule type" value="Genomic_DNA"/>
</dbReference>
<reference evidence="2" key="1">
    <citation type="submission" date="2021-02" db="EMBL/GenBank/DDBJ databases">
        <authorList>
            <person name="Dougan E. K."/>
            <person name="Rhodes N."/>
            <person name="Thang M."/>
            <person name="Chan C."/>
        </authorList>
    </citation>
    <scope>NUCLEOTIDE SEQUENCE</scope>
</reference>
<evidence type="ECO:0000313" key="2">
    <source>
        <dbReference type="EMBL" id="CAE7464901.1"/>
    </source>
</evidence>
<comment type="caution">
    <text evidence="2">The sequence shown here is derived from an EMBL/GenBank/DDBJ whole genome shotgun (WGS) entry which is preliminary data.</text>
</comment>
<accession>A0A812S661</accession>
<evidence type="ECO:0000313" key="3">
    <source>
        <dbReference type="Proteomes" id="UP000601435"/>
    </source>
</evidence>
<dbReference type="Proteomes" id="UP000601435">
    <property type="component" value="Unassembled WGS sequence"/>
</dbReference>
<sequence length="63" mass="6641">MVGDPAAGVDFGGSLNNIIAKATFISKTGKTWHDGSPLDTRQRADSAPPPLVTSFQVPEDSDR</sequence>
<feature type="region of interest" description="Disordered" evidence="1">
    <location>
        <begin position="30"/>
        <end position="63"/>
    </location>
</feature>
<keyword evidence="3" id="KW-1185">Reference proteome</keyword>
<name>A0A812S661_9DINO</name>
<feature type="non-terminal residue" evidence="2">
    <location>
        <position position="1"/>
    </location>
</feature>
<organism evidence="2 3">
    <name type="scientific">Symbiodinium necroappetens</name>
    <dbReference type="NCBI Taxonomy" id="1628268"/>
    <lineage>
        <taxon>Eukaryota</taxon>
        <taxon>Sar</taxon>
        <taxon>Alveolata</taxon>
        <taxon>Dinophyceae</taxon>
        <taxon>Suessiales</taxon>
        <taxon>Symbiodiniaceae</taxon>
        <taxon>Symbiodinium</taxon>
    </lineage>
</organism>
<evidence type="ECO:0000256" key="1">
    <source>
        <dbReference type="SAM" id="MobiDB-lite"/>
    </source>
</evidence>
<proteinExistence type="predicted"/>
<protein>
    <submittedName>
        <fullName evidence="2">Uncharacterized protein</fullName>
    </submittedName>
</protein>
<gene>
    <name evidence="2" type="ORF">SNEC2469_LOCUS13040</name>
</gene>
<dbReference type="AlphaFoldDB" id="A0A812S661"/>